<dbReference type="AlphaFoldDB" id="A0A9X0CHY1"/>
<name>A0A9X0CHY1_9CNID</name>
<feature type="chain" id="PRO_5040954134" evidence="1">
    <location>
        <begin position="21"/>
        <end position="209"/>
    </location>
</feature>
<gene>
    <name evidence="3" type="primary">GLIPR2_1</name>
    <name evidence="3" type="ORF">OS493_005932</name>
</gene>
<dbReference type="InterPro" id="IPR001283">
    <property type="entry name" value="CRISP-related"/>
</dbReference>
<feature type="domain" description="SCP" evidence="2">
    <location>
        <begin position="44"/>
        <end position="175"/>
    </location>
</feature>
<evidence type="ECO:0000256" key="1">
    <source>
        <dbReference type="SAM" id="SignalP"/>
    </source>
</evidence>
<dbReference type="PANTHER" id="PTHR10334">
    <property type="entry name" value="CYSTEINE-RICH SECRETORY PROTEIN-RELATED"/>
    <property type="match status" value="1"/>
</dbReference>
<sequence length="209" mass="23758">MMILSVLLFTCCALLSRTDGKLSHVQSKIFRRSPIGETKGCDLDCQKECIQVHNKYRANHDAPPLVFDQKLADEAQALIDKGVFKHSDWVELKNNGAAFAWGSLFPTFTAVIKNWHDEGTYYDYQTGAPKKQSQVVDHFMQMVWRKAHKIGCARGGLYGEPWYVAHYDKAPTTEKPSTAINIKKPLQDDSNWFKDGSPFSEELENMQLV</sequence>
<keyword evidence="4" id="KW-1185">Reference proteome</keyword>
<evidence type="ECO:0000313" key="3">
    <source>
        <dbReference type="EMBL" id="KAJ7339533.1"/>
    </source>
</evidence>
<accession>A0A9X0CHY1</accession>
<comment type="caution">
    <text evidence="3">The sequence shown here is derived from an EMBL/GenBank/DDBJ whole genome shotgun (WGS) entry which is preliminary data.</text>
</comment>
<dbReference type="Gene3D" id="3.40.33.10">
    <property type="entry name" value="CAP"/>
    <property type="match status" value="1"/>
</dbReference>
<dbReference type="InterPro" id="IPR035940">
    <property type="entry name" value="CAP_sf"/>
</dbReference>
<dbReference type="Proteomes" id="UP001163046">
    <property type="component" value="Unassembled WGS sequence"/>
</dbReference>
<reference evidence="3" key="1">
    <citation type="submission" date="2023-01" db="EMBL/GenBank/DDBJ databases">
        <title>Genome assembly of the deep-sea coral Lophelia pertusa.</title>
        <authorList>
            <person name="Herrera S."/>
            <person name="Cordes E."/>
        </authorList>
    </citation>
    <scope>NUCLEOTIDE SEQUENCE</scope>
    <source>
        <strain evidence="3">USNM1676648</strain>
        <tissue evidence="3">Polyp</tissue>
    </source>
</reference>
<dbReference type="InterPro" id="IPR014044">
    <property type="entry name" value="CAP_dom"/>
</dbReference>
<organism evidence="3 4">
    <name type="scientific">Desmophyllum pertusum</name>
    <dbReference type="NCBI Taxonomy" id="174260"/>
    <lineage>
        <taxon>Eukaryota</taxon>
        <taxon>Metazoa</taxon>
        <taxon>Cnidaria</taxon>
        <taxon>Anthozoa</taxon>
        <taxon>Hexacorallia</taxon>
        <taxon>Scleractinia</taxon>
        <taxon>Caryophylliina</taxon>
        <taxon>Caryophylliidae</taxon>
        <taxon>Desmophyllum</taxon>
    </lineage>
</organism>
<protein>
    <submittedName>
        <fullName evidence="3">Golgi-associated plant pathoproteinsis- protein 1</fullName>
    </submittedName>
</protein>
<evidence type="ECO:0000313" key="4">
    <source>
        <dbReference type="Proteomes" id="UP001163046"/>
    </source>
</evidence>
<feature type="signal peptide" evidence="1">
    <location>
        <begin position="1"/>
        <end position="20"/>
    </location>
</feature>
<dbReference type="SMART" id="SM00198">
    <property type="entry name" value="SCP"/>
    <property type="match status" value="1"/>
</dbReference>
<dbReference type="SUPFAM" id="SSF55797">
    <property type="entry name" value="PR-1-like"/>
    <property type="match status" value="1"/>
</dbReference>
<dbReference type="OrthoDB" id="43654at2759"/>
<proteinExistence type="predicted"/>
<dbReference type="EMBL" id="MU827779">
    <property type="protein sequence ID" value="KAJ7339533.1"/>
    <property type="molecule type" value="Genomic_DNA"/>
</dbReference>
<evidence type="ECO:0000259" key="2">
    <source>
        <dbReference type="SMART" id="SM00198"/>
    </source>
</evidence>
<keyword evidence="1" id="KW-0732">Signal</keyword>
<dbReference type="Pfam" id="PF00188">
    <property type="entry name" value="CAP"/>
    <property type="match status" value="1"/>
</dbReference>